<dbReference type="SUPFAM" id="SSF51735">
    <property type="entry name" value="NAD(P)-binding Rossmann-fold domains"/>
    <property type="match status" value="1"/>
</dbReference>
<dbReference type="InterPro" id="IPR051783">
    <property type="entry name" value="NAD(P)-dependent_oxidoreduct"/>
</dbReference>
<organism evidence="2 3">
    <name type="scientific">Marinobacterium rhizophilum</name>
    <dbReference type="NCBI Taxonomy" id="420402"/>
    <lineage>
        <taxon>Bacteria</taxon>
        <taxon>Pseudomonadati</taxon>
        <taxon>Pseudomonadota</taxon>
        <taxon>Gammaproteobacteria</taxon>
        <taxon>Oceanospirillales</taxon>
        <taxon>Oceanospirillaceae</taxon>
        <taxon>Marinobacterium</taxon>
    </lineage>
</organism>
<proteinExistence type="predicted"/>
<dbReference type="InterPro" id="IPR036291">
    <property type="entry name" value="NAD(P)-bd_dom_sf"/>
</dbReference>
<evidence type="ECO:0000313" key="2">
    <source>
        <dbReference type="EMBL" id="UTW10733.1"/>
    </source>
</evidence>
<dbReference type="Pfam" id="PF01370">
    <property type="entry name" value="Epimerase"/>
    <property type="match status" value="1"/>
</dbReference>
<name>A0ABY5HES8_9GAMM</name>
<dbReference type="InterPro" id="IPR001509">
    <property type="entry name" value="Epimerase_deHydtase"/>
</dbReference>
<dbReference type="PANTHER" id="PTHR48079:SF6">
    <property type="entry name" value="NAD(P)-BINDING DOMAIN-CONTAINING PROTEIN-RELATED"/>
    <property type="match status" value="1"/>
</dbReference>
<dbReference type="CDD" id="cd05266">
    <property type="entry name" value="SDR_a4"/>
    <property type="match status" value="1"/>
</dbReference>
<dbReference type="EMBL" id="CP073347">
    <property type="protein sequence ID" value="UTW10733.1"/>
    <property type="molecule type" value="Genomic_DNA"/>
</dbReference>
<feature type="domain" description="NAD-dependent epimerase/dehydratase" evidence="1">
    <location>
        <begin position="6"/>
        <end position="168"/>
    </location>
</feature>
<reference evidence="2" key="1">
    <citation type="submission" date="2021-04" db="EMBL/GenBank/DDBJ databases">
        <title>Oceanospirillales bacteria with DddD are important DMSP degraders in coastal seawater.</title>
        <authorList>
            <person name="Liu J."/>
        </authorList>
    </citation>
    <scope>NUCLEOTIDE SEQUENCE</scope>
    <source>
        <strain evidence="2">D13-1</strain>
    </source>
</reference>
<keyword evidence="3" id="KW-1185">Reference proteome</keyword>
<protein>
    <submittedName>
        <fullName evidence="2">SDR family oxidoreductase</fullName>
    </submittedName>
</protein>
<dbReference type="Gene3D" id="3.40.50.720">
    <property type="entry name" value="NAD(P)-binding Rossmann-like Domain"/>
    <property type="match status" value="1"/>
</dbReference>
<evidence type="ECO:0000313" key="3">
    <source>
        <dbReference type="Proteomes" id="UP001058461"/>
    </source>
</evidence>
<evidence type="ECO:0000259" key="1">
    <source>
        <dbReference type="Pfam" id="PF01370"/>
    </source>
</evidence>
<dbReference type="Proteomes" id="UP001058461">
    <property type="component" value="Chromosome"/>
</dbReference>
<dbReference type="RefSeq" id="WP_255852786.1">
    <property type="nucleotide sequence ID" value="NZ_CP073347.1"/>
</dbReference>
<gene>
    <name evidence="2" type="ORF">KDW95_15740</name>
</gene>
<accession>A0ABY5HES8</accession>
<dbReference type="PANTHER" id="PTHR48079">
    <property type="entry name" value="PROTEIN YEEZ"/>
    <property type="match status" value="1"/>
</dbReference>
<sequence length="285" mass="30309">MHKQQILIAGCGDVGSTLGLALQAQGHNVFGLRRTINQLPAGLQGIAGDLAVPASLQGQLPACDILVYSAAASQHDEAGYRSAYVQGLRNVLAALPCPPRLLLFTSSSGVYHQADGGWVDEQSPTEPGRFSGQIMLQAEALALGSGIDATVVRFSGIYGPGRNHLINQVRSGLGAPAEPAYYSNRIHRDDCAGVLQHLIGLHLQGRPLAPVYLASDDTPATLHDVSQWLATALGVTIHTTKALRRGGSKRCSNSLLRSTGYNFIYPDFRAGYSAILQQQQDHPPT</sequence>